<dbReference type="PANTHER" id="PTHR45644:SF73">
    <property type="entry name" value="AAA-TYPE ATPASE FAMILY PROTEIN"/>
    <property type="match status" value="1"/>
</dbReference>
<feature type="domain" description="AAA+ ATPase" evidence="7">
    <location>
        <begin position="740"/>
        <end position="877"/>
    </location>
</feature>
<name>A0A8T0PDP2_PANVG</name>
<dbReference type="Proteomes" id="UP000823388">
    <property type="component" value="Chromosome 8N"/>
</dbReference>
<keyword evidence="2" id="KW-0547">Nucleotide-binding</keyword>
<dbReference type="Pfam" id="PF00004">
    <property type="entry name" value="AAA"/>
    <property type="match status" value="1"/>
</dbReference>
<dbReference type="InterPro" id="IPR003593">
    <property type="entry name" value="AAA+_ATPase"/>
</dbReference>
<feature type="compositionally biased region" description="Low complexity" evidence="6">
    <location>
        <begin position="7"/>
        <end position="28"/>
    </location>
</feature>
<feature type="compositionally biased region" description="Low complexity" evidence="6">
    <location>
        <begin position="35"/>
        <end position="46"/>
    </location>
</feature>
<dbReference type="Gene3D" id="2.30.30.750">
    <property type="match status" value="1"/>
</dbReference>
<dbReference type="InterPro" id="IPR051701">
    <property type="entry name" value="Mito_OM_Translocase_MSP1"/>
</dbReference>
<dbReference type="InterPro" id="IPR003960">
    <property type="entry name" value="ATPase_AAA_CS"/>
</dbReference>
<dbReference type="AlphaFoldDB" id="A0A8T0PDP2"/>
<dbReference type="InterPro" id="IPR041569">
    <property type="entry name" value="AAA_lid_3"/>
</dbReference>
<protein>
    <recommendedName>
        <fullName evidence="7">AAA+ ATPase domain-containing protein</fullName>
    </recommendedName>
</protein>
<dbReference type="InterPro" id="IPR027417">
    <property type="entry name" value="P-loop_NTPase"/>
</dbReference>
<evidence type="ECO:0000313" key="9">
    <source>
        <dbReference type="Proteomes" id="UP000823388"/>
    </source>
</evidence>
<gene>
    <name evidence="8" type="ORF">PVAP13_8NG317500</name>
</gene>
<dbReference type="GO" id="GO:0005741">
    <property type="term" value="C:mitochondrial outer membrane"/>
    <property type="evidence" value="ECO:0007669"/>
    <property type="project" value="UniProtKB-SubCell"/>
</dbReference>
<dbReference type="Gene3D" id="1.10.8.60">
    <property type="match status" value="1"/>
</dbReference>
<sequence>MVETRRSSAAAAAGKRPSPSPSSSSVPAPKRPKAEAPASPTASAPGRAEEDSAPADPVRSAGSAEDAAAAAQKDQGADKPTATAAESSKRRKEPEQQHPDKECENGENANEVNSNIEDSSMDVAASPVSPDDAANDTCQQNGFGPDAHLGAEIALEDQRDIIRDLTTSVPPSRCQAFKDGLKQGIISPSDIDVTFENFPYYLSENTKSVLLSCAFIHLEKKELIKQFAEISSINQRILLSGPAGSEIYQETLVKALAKHFGARLLVVDSLLLPGAPSKDPESQKDVGKSDKSGDKAAGEKFAIFQKHRSSLADAVHFRRPAAPTSSVNADIVGTSNLHAASLPKQESSTATSKSYTFREGDRVRYVGPALPASLSQRGPNYGYRGRVMLAFEDNGSSKIGVRFDKQIPDGNDLGGLCEEDHGFFCSAELLRPDFSAGEEVERLAMTELIEVISEENKSGPLIVLLKDVEKSFTGITESLSSLRSKLESLPSGVLIIGSHTQMDSRKEKAHPGGFLFTKFASSSQTLFDLFPDSFGNRLHERNKESPKAMKHLNKLFPNKISIQLPQDEVLLTDWKQQLDRDVETLKAKSNVGNIRAFLNRNGIECNDLEELFIKDQSLSNENVDKIVGYAVSYHLKHNKVETSNSKDAKLVLTSESLKHGLSMLQSMQSDNKSSKKSLKDIVTENEFEKRLLADVIPPNDIGVTFDDIGALENVKDTLKELVMLPLQRPELFCKGQLTKPCKGILLFGPPGTGKTMLAKAVATEAGANFINISMSSITSKWFGEGEKFVKAVFSLASKIAPSVIFIDEVDSMLGRRENPGEHEAMRKMKNEFMVNWDGLRTKDKERVLVLGATNRPFDLDEAVIRRFPRRLMVNLPDASNREKILKVILAKEELGPDVDLDSLANMTDGYSGSDLKNLCVTAAHYPIREILEKEKKEKNLAKTEGKHEPALYGSEDIRPLSIDDFKSAHEQVCASVSSDSANMNELLQWNDLYGEGGSRKKKALSYFM</sequence>
<feature type="compositionally biased region" description="Basic and acidic residues" evidence="6">
    <location>
        <begin position="92"/>
        <end position="104"/>
    </location>
</feature>
<keyword evidence="3" id="KW-1000">Mitochondrion outer membrane</keyword>
<evidence type="ECO:0000256" key="4">
    <source>
        <dbReference type="ARBA" id="ARBA00022840"/>
    </source>
</evidence>
<dbReference type="EMBL" id="CM029052">
    <property type="protein sequence ID" value="KAG2559125.1"/>
    <property type="molecule type" value="Genomic_DNA"/>
</dbReference>
<organism evidence="8 9">
    <name type="scientific">Panicum virgatum</name>
    <name type="common">Blackwell switchgrass</name>
    <dbReference type="NCBI Taxonomy" id="38727"/>
    <lineage>
        <taxon>Eukaryota</taxon>
        <taxon>Viridiplantae</taxon>
        <taxon>Streptophyta</taxon>
        <taxon>Embryophyta</taxon>
        <taxon>Tracheophyta</taxon>
        <taxon>Spermatophyta</taxon>
        <taxon>Magnoliopsida</taxon>
        <taxon>Liliopsida</taxon>
        <taxon>Poales</taxon>
        <taxon>Poaceae</taxon>
        <taxon>PACMAD clade</taxon>
        <taxon>Panicoideae</taxon>
        <taxon>Panicodae</taxon>
        <taxon>Paniceae</taxon>
        <taxon>Panicinae</taxon>
        <taxon>Panicum</taxon>
        <taxon>Panicum sect. Hiantes</taxon>
    </lineage>
</organism>
<evidence type="ECO:0000313" key="8">
    <source>
        <dbReference type="EMBL" id="KAG2559125.1"/>
    </source>
</evidence>
<dbReference type="CDD" id="cd19520">
    <property type="entry name" value="RecA-like_ATAD1"/>
    <property type="match status" value="1"/>
</dbReference>
<dbReference type="SMART" id="SM00382">
    <property type="entry name" value="AAA"/>
    <property type="match status" value="1"/>
</dbReference>
<evidence type="ECO:0000256" key="3">
    <source>
        <dbReference type="ARBA" id="ARBA00022787"/>
    </source>
</evidence>
<keyword evidence="9" id="KW-1185">Reference proteome</keyword>
<evidence type="ECO:0000256" key="6">
    <source>
        <dbReference type="SAM" id="MobiDB-lite"/>
    </source>
</evidence>
<dbReference type="GO" id="GO:0016887">
    <property type="term" value="F:ATP hydrolysis activity"/>
    <property type="evidence" value="ECO:0007669"/>
    <property type="project" value="InterPro"/>
</dbReference>
<keyword evidence="5" id="KW-0496">Mitochondrion</keyword>
<dbReference type="PROSITE" id="PS00674">
    <property type="entry name" value="AAA"/>
    <property type="match status" value="1"/>
</dbReference>
<dbReference type="Pfam" id="PF17862">
    <property type="entry name" value="AAA_lid_3"/>
    <property type="match status" value="1"/>
</dbReference>
<evidence type="ECO:0000256" key="1">
    <source>
        <dbReference type="ARBA" id="ARBA00004572"/>
    </source>
</evidence>
<feature type="compositionally biased region" description="Low complexity" evidence="6">
    <location>
        <begin position="60"/>
        <end position="74"/>
    </location>
</feature>
<keyword evidence="4" id="KW-0067">ATP-binding</keyword>
<dbReference type="InterPro" id="IPR003959">
    <property type="entry name" value="ATPase_AAA_core"/>
</dbReference>
<dbReference type="SUPFAM" id="SSF52540">
    <property type="entry name" value="P-loop containing nucleoside triphosphate hydrolases"/>
    <property type="match status" value="1"/>
</dbReference>
<evidence type="ECO:0000256" key="2">
    <source>
        <dbReference type="ARBA" id="ARBA00022741"/>
    </source>
</evidence>
<evidence type="ECO:0000256" key="5">
    <source>
        <dbReference type="ARBA" id="ARBA00023128"/>
    </source>
</evidence>
<dbReference type="PANTHER" id="PTHR45644">
    <property type="entry name" value="AAA ATPASE, PUTATIVE (AFU_ORTHOLOGUE AFUA_2G12920)-RELATED-RELATED"/>
    <property type="match status" value="1"/>
</dbReference>
<evidence type="ECO:0000259" key="7">
    <source>
        <dbReference type="SMART" id="SM00382"/>
    </source>
</evidence>
<accession>A0A8T0PDP2</accession>
<dbReference type="InterPro" id="IPR056653">
    <property type="entry name" value="DUF7751"/>
</dbReference>
<keyword evidence="3" id="KW-0472">Membrane</keyword>
<dbReference type="InterPro" id="IPR047008">
    <property type="entry name" value="XRN1_SH3_sf"/>
</dbReference>
<dbReference type="GO" id="GO:0005524">
    <property type="term" value="F:ATP binding"/>
    <property type="evidence" value="ECO:0007669"/>
    <property type="project" value="UniProtKB-KW"/>
</dbReference>
<feature type="region of interest" description="Disordered" evidence="6">
    <location>
        <begin position="1"/>
        <end position="113"/>
    </location>
</feature>
<dbReference type="Pfam" id="PF24933">
    <property type="entry name" value="DUF7751"/>
    <property type="match status" value="1"/>
</dbReference>
<comment type="subcellular location">
    <subcellularLocation>
        <location evidence="1">Mitochondrion outer membrane</location>
        <topology evidence="1">Single-pass membrane protein</topology>
    </subcellularLocation>
</comment>
<comment type="caution">
    <text evidence="8">The sequence shown here is derived from an EMBL/GenBank/DDBJ whole genome shotgun (WGS) entry which is preliminary data.</text>
</comment>
<dbReference type="FunFam" id="3.40.50.300:FF:000416">
    <property type="entry name" value="p-loop nucleoside triphosphate hydrolase superfamily protein"/>
    <property type="match status" value="1"/>
</dbReference>
<reference evidence="8" key="1">
    <citation type="submission" date="2020-05" db="EMBL/GenBank/DDBJ databases">
        <title>WGS assembly of Panicum virgatum.</title>
        <authorList>
            <person name="Lovell J.T."/>
            <person name="Jenkins J."/>
            <person name="Shu S."/>
            <person name="Juenger T.E."/>
            <person name="Schmutz J."/>
        </authorList>
    </citation>
    <scope>NUCLEOTIDE SEQUENCE</scope>
    <source>
        <strain evidence="8">AP13</strain>
    </source>
</reference>
<proteinExistence type="predicted"/>
<dbReference type="Gene3D" id="3.40.50.300">
    <property type="entry name" value="P-loop containing nucleotide triphosphate hydrolases"/>
    <property type="match status" value="1"/>
</dbReference>